<sequence>MLDSSQSEGKARACTQPTLNQSRTNAPPAACIVIMNGAKRDMDAGESIFCHLTMPPFCQVNGRKATYIQEIPVSSHASPDFRDGHSCIQDVMGEMSIPRRILTALWESW</sequence>
<keyword evidence="3" id="KW-1185">Reference proteome</keyword>
<comment type="caution">
    <text evidence="2">The sequence shown here is derived from an EMBL/GenBank/DDBJ whole genome shotgun (WGS) entry which is preliminary data.</text>
</comment>
<accession>A0A219AQI0</accession>
<protein>
    <submittedName>
        <fullName evidence="2">Uncharacterized protein</fullName>
    </submittedName>
</protein>
<gene>
    <name evidence="2" type="ORF">VFPPC_17955</name>
</gene>
<evidence type="ECO:0000313" key="3">
    <source>
        <dbReference type="Proteomes" id="UP000078397"/>
    </source>
</evidence>
<dbReference type="RefSeq" id="XP_022285323.1">
    <property type="nucleotide sequence ID" value="XM_022429623.1"/>
</dbReference>
<reference evidence="2 3" key="1">
    <citation type="journal article" date="2016" name="PLoS Pathog.">
        <title>Biosynthesis of antibiotic leucinostatins in bio-control fungus Purpureocillium lilacinum and their inhibition on phytophthora revealed by genome mining.</title>
        <authorList>
            <person name="Wang G."/>
            <person name="Liu Z."/>
            <person name="Lin R."/>
            <person name="Li E."/>
            <person name="Mao Z."/>
            <person name="Ling J."/>
            <person name="Yang Y."/>
            <person name="Yin W.B."/>
            <person name="Xie B."/>
        </authorList>
    </citation>
    <scope>NUCLEOTIDE SEQUENCE [LARGE SCALE GENOMIC DNA]</scope>
    <source>
        <strain evidence="2">170</strain>
    </source>
</reference>
<dbReference type="KEGG" id="pchm:VFPPC_17955"/>
<dbReference type="GeneID" id="33936843"/>
<proteinExistence type="predicted"/>
<evidence type="ECO:0000313" key="2">
    <source>
        <dbReference type="EMBL" id="OWT42852.1"/>
    </source>
</evidence>
<dbReference type="Proteomes" id="UP000078397">
    <property type="component" value="Unassembled WGS sequence"/>
</dbReference>
<name>A0A219AQI0_METCM</name>
<organism evidence="2 3">
    <name type="scientific">Pochonia chlamydosporia 170</name>
    <dbReference type="NCBI Taxonomy" id="1380566"/>
    <lineage>
        <taxon>Eukaryota</taxon>
        <taxon>Fungi</taxon>
        <taxon>Dikarya</taxon>
        <taxon>Ascomycota</taxon>
        <taxon>Pezizomycotina</taxon>
        <taxon>Sordariomycetes</taxon>
        <taxon>Hypocreomycetidae</taxon>
        <taxon>Hypocreales</taxon>
        <taxon>Clavicipitaceae</taxon>
        <taxon>Pochonia</taxon>
    </lineage>
</organism>
<dbReference type="AlphaFoldDB" id="A0A219AQI0"/>
<evidence type="ECO:0000256" key="1">
    <source>
        <dbReference type="SAM" id="MobiDB-lite"/>
    </source>
</evidence>
<dbReference type="EMBL" id="LSBJ02000005">
    <property type="protein sequence ID" value="OWT42852.1"/>
    <property type="molecule type" value="Genomic_DNA"/>
</dbReference>
<feature type="region of interest" description="Disordered" evidence="1">
    <location>
        <begin position="1"/>
        <end position="24"/>
    </location>
</feature>
<feature type="compositionally biased region" description="Polar residues" evidence="1">
    <location>
        <begin position="15"/>
        <end position="24"/>
    </location>
</feature>